<sequence>MKAAAILSLLSVAGLVSAAPASNVPPREVLVRDLPVVDKLPVGKVTDKLPLGEVTDKVPVGKALGGIGRRQNLEQEVEGALTDRNLPLDDRLPLGQALGALGRRHDPHEHHDHPEHHRGSGEGHHDRDWRDDPNRGPPFERPPGHVGEGHGHEGHDNGRGVGTGWGKGPSA</sequence>
<gene>
    <name evidence="3" type="ORF">ETB97_006308</name>
</gene>
<evidence type="ECO:0000313" key="3">
    <source>
        <dbReference type="EMBL" id="KAF5857064.1"/>
    </source>
</evidence>
<dbReference type="AlphaFoldDB" id="A0A8H5ZXG9"/>
<proteinExistence type="predicted"/>
<feature type="compositionally biased region" description="Basic and acidic residues" evidence="1">
    <location>
        <begin position="103"/>
        <end position="134"/>
    </location>
</feature>
<feature type="compositionally biased region" description="Basic and acidic residues" evidence="1">
    <location>
        <begin position="147"/>
        <end position="158"/>
    </location>
</feature>
<organism evidence="3 4">
    <name type="scientific">Petromyces alliaceus</name>
    <name type="common">Aspergillus alliaceus</name>
    <dbReference type="NCBI Taxonomy" id="209559"/>
    <lineage>
        <taxon>Eukaryota</taxon>
        <taxon>Fungi</taxon>
        <taxon>Dikarya</taxon>
        <taxon>Ascomycota</taxon>
        <taxon>Pezizomycotina</taxon>
        <taxon>Eurotiomycetes</taxon>
        <taxon>Eurotiomycetidae</taxon>
        <taxon>Eurotiales</taxon>
        <taxon>Aspergillaceae</taxon>
        <taxon>Aspergillus</taxon>
        <taxon>Aspergillus subgen. Circumdati</taxon>
    </lineage>
</organism>
<dbReference type="Proteomes" id="UP000541154">
    <property type="component" value="Unassembled WGS sequence"/>
</dbReference>
<feature type="compositionally biased region" description="Gly residues" evidence="1">
    <location>
        <begin position="159"/>
        <end position="171"/>
    </location>
</feature>
<dbReference type="EMBL" id="SPNV01000279">
    <property type="protein sequence ID" value="KAF5857064.1"/>
    <property type="molecule type" value="Genomic_DNA"/>
</dbReference>
<name>A0A8H5ZXG9_PETAA</name>
<evidence type="ECO:0000256" key="1">
    <source>
        <dbReference type="SAM" id="MobiDB-lite"/>
    </source>
</evidence>
<reference evidence="3 4" key="1">
    <citation type="submission" date="2019-04" db="EMBL/GenBank/DDBJ databases">
        <title>Aspergillus burnettii sp. nov., novel species from soil in southeast Queensland.</title>
        <authorList>
            <person name="Gilchrist C.L.M."/>
            <person name="Pitt J.I."/>
            <person name="Lange L."/>
            <person name="Lacey H.J."/>
            <person name="Vuong D."/>
            <person name="Midgley D.J."/>
            <person name="Greenfield P."/>
            <person name="Bradbury M."/>
            <person name="Lacey E."/>
            <person name="Busk P.K."/>
            <person name="Pilgaard B."/>
            <person name="Chooi Y.H."/>
            <person name="Piggott A.M."/>
        </authorList>
    </citation>
    <scope>NUCLEOTIDE SEQUENCE [LARGE SCALE GENOMIC DNA]</scope>
    <source>
        <strain evidence="3 4">FRR 5400</strain>
    </source>
</reference>
<comment type="caution">
    <text evidence="3">The sequence shown here is derived from an EMBL/GenBank/DDBJ whole genome shotgun (WGS) entry which is preliminary data.</text>
</comment>
<evidence type="ECO:0000313" key="4">
    <source>
        <dbReference type="Proteomes" id="UP000541154"/>
    </source>
</evidence>
<accession>A0A8H5ZXG9</accession>
<evidence type="ECO:0000256" key="2">
    <source>
        <dbReference type="SAM" id="SignalP"/>
    </source>
</evidence>
<keyword evidence="4" id="KW-1185">Reference proteome</keyword>
<protein>
    <submittedName>
        <fullName evidence="3">Uncharacterized protein</fullName>
    </submittedName>
</protein>
<feature type="signal peptide" evidence="2">
    <location>
        <begin position="1"/>
        <end position="18"/>
    </location>
</feature>
<keyword evidence="2" id="KW-0732">Signal</keyword>
<feature type="chain" id="PRO_5034354498" evidence="2">
    <location>
        <begin position="19"/>
        <end position="171"/>
    </location>
</feature>
<feature type="region of interest" description="Disordered" evidence="1">
    <location>
        <begin position="102"/>
        <end position="171"/>
    </location>
</feature>